<feature type="transmembrane region" description="Helical" evidence="1">
    <location>
        <begin position="21"/>
        <end position="38"/>
    </location>
</feature>
<organism evidence="2">
    <name type="scientific">uncultured Desulfobacterium sp</name>
    <dbReference type="NCBI Taxonomy" id="201089"/>
    <lineage>
        <taxon>Bacteria</taxon>
        <taxon>Pseudomonadati</taxon>
        <taxon>Thermodesulfobacteriota</taxon>
        <taxon>Desulfobacteria</taxon>
        <taxon>Desulfobacterales</taxon>
        <taxon>Desulfobacteriaceae</taxon>
        <taxon>Desulfobacterium</taxon>
        <taxon>environmental samples</taxon>
    </lineage>
</organism>
<proteinExistence type="predicted"/>
<accession>E1YDR7</accession>
<dbReference type="EMBL" id="FR695868">
    <property type="protein sequence ID" value="CBX28711.1"/>
    <property type="molecule type" value="Genomic_DNA"/>
</dbReference>
<dbReference type="AlphaFoldDB" id="E1YDR7"/>
<name>E1YDR7_9BACT</name>
<dbReference type="Pfam" id="PF05137">
    <property type="entry name" value="PilN"/>
    <property type="match status" value="1"/>
</dbReference>
<dbReference type="GO" id="GO:0043107">
    <property type="term" value="P:type IV pilus-dependent motility"/>
    <property type="evidence" value="ECO:0007669"/>
    <property type="project" value="TreeGrafter"/>
</dbReference>
<dbReference type="InterPro" id="IPR007813">
    <property type="entry name" value="PilN"/>
</dbReference>
<dbReference type="GO" id="GO:0043683">
    <property type="term" value="P:type IV pilus assembly"/>
    <property type="evidence" value="ECO:0007669"/>
    <property type="project" value="TreeGrafter"/>
</dbReference>
<keyword evidence="1" id="KW-0472">Membrane</keyword>
<protein>
    <recommendedName>
        <fullName evidence="3">Fimbrial assembly protein (PilN)</fullName>
    </recommendedName>
</protein>
<evidence type="ECO:0008006" key="3">
    <source>
        <dbReference type="Google" id="ProtNLM"/>
    </source>
</evidence>
<reference evidence="2" key="1">
    <citation type="journal article" date="2011" name="Environ. Microbiol.">
        <title>Genomic insights into the metabolic potential of the polycyclic aromatic hydrocarbon degrading sulfate-reducing Deltaproteobacterium N47.</title>
        <authorList>
            <person name="Bergmann F."/>
            <person name="Selesi D."/>
            <person name="Weinmaier T."/>
            <person name="Tischler P."/>
            <person name="Rattei T."/>
            <person name="Meckenstock R.U."/>
        </authorList>
    </citation>
    <scope>NUCLEOTIDE SEQUENCE</scope>
</reference>
<keyword evidence="1" id="KW-1133">Transmembrane helix</keyword>
<dbReference type="InterPro" id="IPR052534">
    <property type="entry name" value="Extracell_DNA_Util/SecSys_Comp"/>
</dbReference>
<sequence>MIRINLLPFRTARKKENVRRQISILSLALVLVFIILIYRNFEQSGKIKEIHGKIESINIEIAKYAVINKELAEITKKLNNSNNRMEVIKGLEANRYEPVRLLDAFTSIIIPKRMWFVSLSSNGNNVNISGVAVDNQTVADFMTRLEASKLFNIVNLSMLRKDTASSKPASFKHFEILCIKNTPNIIAKNGAKK</sequence>
<gene>
    <name evidence="2" type="ORF">N47_G40350</name>
</gene>
<dbReference type="PANTHER" id="PTHR40278:SF2">
    <property type="entry name" value="TYPE IV PILUS INNER MEMBRANE COMPONENT PILN"/>
    <property type="match status" value="1"/>
</dbReference>
<keyword evidence="1" id="KW-0812">Transmembrane</keyword>
<dbReference type="PANTHER" id="PTHR40278">
    <property type="entry name" value="DNA UTILIZATION PROTEIN HOFN"/>
    <property type="match status" value="1"/>
</dbReference>
<evidence type="ECO:0000313" key="2">
    <source>
        <dbReference type="EMBL" id="CBX28711.1"/>
    </source>
</evidence>
<evidence type="ECO:0000256" key="1">
    <source>
        <dbReference type="SAM" id="Phobius"/>
    </source>
</evidence>